<organism evidence="2 3">
    <name type="scientific">Lignipirellula cremea</name>
    <dbReference type="NCBI Taxonomy" id="2528010"/>
    <lineage>
        <taxon>Bacteria</taxon>
        <taxon>Pseudomonadati</taxon>
        <taxon>Planctomycetota</taxon>
        <taxon>Planctomycetia</taxon>
        <taxon>Pirellulales</taxon>
        <taxon>Pirellulaceae</taxon>
        <taxon>Lignipirellula</taxon>
    </lineage>
</organism>
<feature type="region of interest" description="Disordered" evidence="1">
    <location>
        <begin position="51"/>
        <end position="130"/>
    </location>
</feature>
<reference evidence="2 3" key="1">
    <citation type="submission" date="2019-02" db="EMBL/GenBank/DDBJ databases">
        <title>Deep-cultivation of Planctomycetes and their phenomic and genomic characterization uncovers novel biology.</title>
        <authorList>
            <person name="Wiegand S."/>
            <person name="Jogler M."/>
            <person name="Boedeker C."/>
            <person name="Pinto D."/>
            <person name="Vollmers J."/>
            <person name="Rivas-Marin E."/>
            <person name="Kohn T."/>
            <person name="Peeters S.H."/>
            <person name="Heuer A."/>
            <person name="Rast P."/>
            <person name="Oberbeckmann S."/>
            <person name="Bunk B."/>
            <person name="Jeske O."/>
            <person name="Meyerdierks A."/>
            <person name="Storesund J.E."/>
            <person name="Kallscheuer N."/>
            <person name="Luecker S."/>
            <person name="Lage O.M."/>
            <person name="Pohl T."/>
            <person name="Merkel B.J."/>
            <person name="Hornburger P."/>
            <person name="Mueller R.-W."/>
            <person name="Bruemmer F."/>
            <person name="Labrenz M."/>
            <person name="Spormann A.M."/>
            <person name="Op den Camp H."/>
            <person name="Overmann J."/>
            <person name="Amann R."/>
            <person name="Jetten M.S.M."/>
            <person name="Mascher T."/>
            <person name="Medema M.H."/>
            <person name="Devos D.P."/>
            <person name="Kaster A.-K."/>
            <person name="Ovreas L."/>
            <person name="Rohde M."/>
            <person name="Galperin M.Y."/>
            <person name="Jogler C."/>
        </authorList>
    </citation>
    <scope>NUCLEOTIDE SEQUENCE [LARGE SCALE GENOMIC DNA]</scope>
    <source>
        <strain evidence="2 3">Pla85_3_4</strain>
    </source>
</reference>
<gene>
    <name evidence="2" type="ORF">Pla8534_35310</name>
</gene>
<evidence type="ECO:0000313" key="3">
    <source>
        <dbReference type="Proteomes" id="UP000317648"/>
    </source>
</evidence>
<sequence>MSITTAPEAIISEFSVINATLGQPVADWVASASAPANASLEDKDRAQLVCEMSDNEEDLEDFDDEDFDDDFDDDFEEELEDEYDFEEDFGDDGDFEEEPADDGLGSDDDFDDDEESDEDADIEAFDENED</sequence>
<evidence type="ECO:0000313" key="2">
    <source>
        <dbReference type="EMBL" id="QDU95714.1"/>
    </source>
</evidence>
<protein>
    <submittedName>
        <fullName evidence="2">Uncharacterized protein</fullName>
    </submittedName>
</protein>
<dbReference type="Proteomes" id="UP000317648">
    <property type="component" value="Chromosome"/>
</dbReference>
<dbReference type="KEGG" id="lcre:Pla8534_35310"/>
<dbReference type="AlphaFoldDB" id="A0A518DV62"/>
<accession>A0A518DV62</accession>
<feature type="compositionally biased region" description="Acidic residues" evidence="1">
    <location>
        <begin position="53"/>
        <end position="130"/>
    </location>
</feature>
<proteinExistence type="predicted"/>
<name>A0A518DV62_9BACT</name>
<keyword evidence="3" id="KW-1185">Reference proteome</keyword>
<dbReference type="RefSeq" id="WP_145054420.1">
    <property type="nucleotide sequence ID" value="NZ_CP036433.1"/>
</dbReference>
<dbReference type="EMBL" id="CP036433">
    <property type="protein sequence ID" value="QDU95714.1"/>
    <property type="molecule type" value="Genomic_DNA"/>
</dbReference>
<evidence type="ECO:0000256" key="1">
    <source>
        <dbReference type="SAM" id="MobiDB-lite"/>
    </source>
</evidence>